<dbReference type="AlphaFoldDB" id="A0A093ECQ8"/>
<organism evidence="1 2">
    <name type="scientific">Pterocles gutturalis</name>
    <name type="common">yellow-throated sandgrouse</name>
    <dbReference type="NCBI Taxonomy" id="240206"/>
    <lineage>
        <taxon>Eukaryota</taxon>
        <taxon>Metazoa</taxon>
        <taxon>Chordata</taxon>
        <taxon>Craniata</taxon>
        <taxon>Vertebrata</taxon>
        <taxon>Euteleostomi</taxon>
        <taxon>Archelosauria</taxon>
        <taxon>Archosauria</taxon>
        <taxon>Dinosauria</taxon>
        <taxon>Saurischia</taxon>
        <taxon>Theropoda</taxon>
        <taxon>Coelurosauria</taxon>
        <taxon>Aves</taxon>
        <taxon>Neognathae</taxon>
        <taxon>Neoaves</taxon>
        <taxon>Columbimorphae</taxon>
        <taxon>Pterocliformes</taxon>
        <taxon>Pteroclidae</taxon>
        <taxon>Pterocles</taxon>
    </lineage>
</organism>
<feature type="non-terminal residue" evidence="1">
    <location>
        <position position="1"/>
    </location>
</feature>
<dbReference type="Proteomes" id="UP000053149">
    <property type="component" value="Unassembled WGS sequence"/>
</dbReference>
<keyword evidence="2" id="KW-1185">Reference proteome</keyword>
<name>A0A093ECQ8_9AVES</name>
<evidence type="ECO:0000313" key="2">
    <source>
        <dbReference type="Proteomes" id="UP000053149"/>
    </source>
</evidence>
<evidence type="ECO:0000313" key="1">
    <source>
        <dbReference type="EMBL" id="KFV12276.1"/>
    </source>
</evidence>
<reference evidence="1 2" key="1">
    <citation type="submission" date="2014-04" db="EMBL/GenBank/DDBJ databases">
        <title>Genome evolution of avian class.</title>
        <authorList>
            <person name="Zhang G."/>
            <person name="Li C."/>
        </authorList>
    </citation>
    <scope>NUCLEOTIDE SEQUENCE [LARGE SCALE GENOMIC DNA]</scope>
    <source>
        <strain evidence="1">BGI_N339</strain>
    </source>
</reference>
<feature type="non-terminal residue" evidence="1">
    <location>
        <position position="83"/>
    </location>
</feature>
<accession>A0A093ECQ8</accession>
<sequence length="83" mass="8969">QAALETTHRLIPLLKDRRSPAIVPGRGQNRLGSPAPGIYAAATSVLQALCKQQVYSYVLLQPFCAKAPFLAGKGEHDRTEKLA</sequence>
<protein>
    <submittedName>
        <fullName evidence="1">Protein FAM179B</fullName>
    </submittedName>
</protein>
<gene>
    <name evidence="1" type="ORF">N339_05114</name>
</gene>
<proteinExistence type="predicted"/>
<dbReference type="EMBL" id="KL241526">
    <property type="protein sequence ID" value="KFV12276.1"/>
    <property type="molecule type" value="Genomic_DNA"/>
</dbReference>